<dbReference type="EMBL" id="FODY01000009">
    <property type="protein sequence ID" value="SEP06610.1"/>
    <property type="molecule type" value="Genomic_DNA"/>
</dbReference>
<evidence type="ECO:0000313" key="2">
    <source>
        <dbReference type="EMBL" id="SEP06610.1"/>
    </source>
</evidence>
<name>A0A1H8UTR2_9FIRM</name>
<proteinExistence type="predicted"/>
<dbReference type="InterPro" id="IPR004108">
    <property type="entry name" value="Fe_hydrogenase_lsu_C"/>
</dbReference>
<dbReference type="InterPro" id="IPR009016">
    <property type="entry name" value="Fe_hydrogenase"/>
</dbReference>
<dbReference type="STRING" id="112903.SAMN04490178_109122"/>
<dbReference type="Pfam" id="PF02906">
    <property type="entry name" value="Fe_hyd_lg_C"/>
    <property type="match status" value="1"/>
</dbReference>
<dbReference type="InterPro" id="IPR050340">
    <property type="entry name" value="Cytosolic_Fe-S_CAF"/>
</dbReference>
<dbReference type="PANTHER" id="PTHR11615">
    <property type="entry name" value="NITRATE, FORMATE, IRON DEHYDROGENASE"/>
    <property type="match status" value="1"/>
</dbReference>
<dbReference type="Proteomes" id="UP000198847">
    <property type="component" value="Unassembled WGS sequence"/>
</dbReference>
<feature type="domain" description="Iron hydrogenase large subunit C-terminal" evidence="1">
    <location>
        <begin position="84"/>
        <end position="318"/>
    </location>
</feature>
<accession>A0A1H8UTR2</accession>
<sequence length="375" mass="41571">MTTFRALYSRIRQEVSAQTESGWEGVGGDDFDKSQLNCLFSPEQYPVNPGIHECLQMAKAGALTISRDVLASLETLAAKPSFAYVLIAPSFLGQFHEQVTPGMLRNAFRHMGFDGMVEVAVFADILTIKEALEFDRNILSEKDFQLTSCCCPMWIAMIRKVYSELMPHVPATVSPMIAAGRTVKILHPGSVTIFIGPCVAKKSEAREPNLVGAIDHVLTYQETKELFDLLQIDLTSYVDSEKENSSRGGRIYARAGGVSEAVKSTVERLNPHRSITIKTRMADGVPNCRAMMNELMDGRVNANFFEGMGCNGGCVGGPKVLVDKEFAKTRVDEYGEKAVYQTPIENPYVIELLHRLGFDTPDSLLADNEFFTRKF</sequence>
<dbReference type="RefSeq" id="WP_091746316.1">
    <property type="nucleotide sequence ID" value="NZ_FODY01000009.1"/>
</dbReference>
<dbReference type="SUPFAM" id="SSF53920">
    <property type="entry name" value="Fe-only hydrogenase"/>
    <property type="match status" value="1"/>
</dbReference>
<organism evidence="2 3">
    <name type="scientific">Propionispora vibrioides</name>
    <dbReference type="NCBI Taxonomy" id="112903"/>
    <lineage>
        <taxon>Bacteria</taxon>
        <taxon>Bacillati</taxon>
        <taxon>Bacillota</taxon>
        <taxon>Negativicutes</taxon>
        <taxon>Selenomonadales</taxon>
        <taxon>Sporomusaceae</taxon>
        <taxon>Propionispora</taxon>
    </lineage>
</organism>
<keyword evidence="3" id="KW-1185">Reference proteome</keyword>
<evidence type="ECO:0000259" key="1">
    <source>
        <dbReference type="Pfam" id="PF02906"/>
    </source>
</evidence>
<protein>
    <submittedName>
        <fullName evidence="2">Iron only hydrogenase large subunit, C-terminal domain</fullName>
    </submittedName>
</protein>
<evidence type="ECO:0000313" key="3">
    <source>
        <dbReference type="Proteomes" id="UP000198847"/>
    </source>
</evidence>
<dbReference type="AlphaFoldDB" id="A0A1H8UTR2"/>
<dbReference type="OrthoDB" id="9798098at2"/>
<gene>
    <name evidence="2" type="ORF">SAMN04490178_109122</name>
</gene>
<dbReference type="Gene3D" id="3.40.950.10">
    <property type="entry name" value="Fe-only Hydrogenase (Larger Subunit), Chain L, domain 3"/>
    <property type="match status" value="1"/>
</dbReference>
<reference evidence="2 3" key="1">
    <citation type="submission" date="2016-10" db="EMBL/GenBank/DDBJ databases">
        <authorList>
            <person name="de Groot N.N."/>
        </authorList>
    </citation>
    <scope>NUCLEOTIDE SEQUENCE [LARGE SCALE GENOMIC DNA]</scope>
    <source>
        <strain evidence="2 3">DSM 13305</strain>
    </source>
</reference>